<organism evidence="1 2">
    <name type="scientific">Variovorax paradoxus</name>
    <dbReference type="NCBI Taxonomy" id="34073"/>
    <lineage>
        <taxon>Bacteria</taxon>
        <taxon>Pseudomonadati</taxon>
        <taxon>Pseudomonadota</taxon>
        <taxon>Betaproteobacteria</taxon>
        <taxon>Burkholderiales</taxon>
        <taxon>Comamonadaceae</taxon>
        <taxon>Variovorax</taxon>
    </lineage>
</organism>
<evidence type="ECO:0000313" key="1">
    <source>
        <dbReference type="EMBL" id="KLN56155.1"/>
    </source>
</evidence>
<comment type="caution">
    <text evidence="1">The sequence shown here is derived from an EMBL/GenBank/DDBJ whole genome shotgun (WGS) entry which is preliminary data.</text>
</comment>
<accession>A0A0H2MH50</accession>
<reference evidence="1 2" key="1">
    <citation type="submission" date="2015-03" db="EMBL/GenBank/DDBJ databases">
        <title>Genome sequence of Variovorax paradoxus TBEA6.</title>
        <authorList>
            <person name="Poehlein A."/>
            <person name="Schuldes J."/>
            <person name="Wuebbeler J.H."/>
            <person name="Hiessl S."/>
            <person name="Steinbuechel A."/>
            <person name="Daniel R."/>
        </authorList>
    </citation>
    <scope>NUCLEOTIDE SEQUENCE [LARGE SCALE GENOMIC DNA]</scope>
    <source>
        <strain evidence="1 2">TBEA6</strain>
    </source>
</reference>
<dbReference type="Proteomes" id="UP000035170">
    <property type="component" value="Unassembled WGS sequence"/>
</dbReference>
<dbReference type="EMBL" id="JZWI01000013">
    <property type="protein sequence ID" value="KLN56155.1"/>
    <property type="molecule type" value="Genomic_DNA"/>
</dbReference>
<gene>
    <name evidence="1" type="ORF">VPARA_28380</name>
</gene>
<name>A0A0H2MH50_VARPD</name>
<dbReference type="AlphaFoldDB" id="A0A0H2MH50"/>
<evidence type="ECO:0000313" key="2">
    <source>
        <dbReference type="Proteomes" id="UP000035170"/>
    </source>
</evidence>
<sequence>MQDLWLLKHDASAADLLAGPSRARLDEARSWQAVDGQLIYSYLPGTLPPTPPADGVAGEWRRLACLQEVRGASASQVASHHYVVETDVLPEFEDELNAWYAQEHLPGLAAVPGTVRAARYVDAAGSPRYYACYDLAGAETLGSPEWLAVRATPWSARVRPAFRNTRRTMFRWAAADGDHTSFTPHLHPL</sequence>
<proteinExistence type="predicted"/>
<dbReference type="PATRIC" id="fig|34073.19.peg.2918"/>
<protein>
    <submittedName>
        <fullName evidence="1">Uncharacterized protein</fullName>
    </submittedName>
</protein>
<dbReference type="RefSeq" id="WP_021004420.1">
    <property type="nucleotide sequence ID" value="NZ_JZWI01000013.1"/>
</dbReference>
<keyword evidence="2" id="KW-1185">Reference proteome</keyword>